<proteinExistence type="predicted"/>
<accession>A0AAV2ZHR6</accession>
<evidence type="ECO:0008006" key="4">
    <source>
        <dbReference type="Google" id="ProtNLM"/>
    </source>
</evidence>
<organism evidence="2 3">
    <name type="scientific">Lagenidium giganteum</name>
    <dbReference type="NCBI Taxonomy" id="4803"/>
    <lineage>
        <taxon>Eukaryota</taxon>
        <taxon>Sar</taxon>
        <taxon>Stramenopiles</taxon>
        <taxon>Oomycota</taxon>
        <taxon>Peronosporomycetes</taxon>
        <taxon>Pythiales</taxon>
        <taxon>Pythiaceae</taxon>
    </lineage>
</organism>
<evidence type="ECO:0000256" key="1">
    <source>
        <dbReference type="SAM" id="MobiDB-lite"/>
    </source>
</evidence>
<gene>
    <name evidence="2" type="ORF">N0F65_004157</name>
</gene>
<evidence type="ECO:0000313" key="3">
    <source>
        <dbReference type="Proteomes" id="UP001146120"/>
    </source>
</evidence>
<dbReference type="Proteomes" id="UP001146120">
    <property type="component" value="Unassembled WGS sequence"/>
</dbReference>
<dbReference type="AlphaFoldDB" id="A0AAV2ZHR6"/>
<protein>
    <recommendedName>
        <fullName evidence="4">PDZ domain-containing protein</fullName>
    </recommendedName>
</protein>
<feature type="region of interest" description="Disordered" evidence="1">
    <location>
        <begin position="1"/>
        <end position="67"/>
    </location>
</feature>
<keyword evidence="3" id="KW-1185">Reference proteome</keyword>
<name>A0AAV2ZHR6_9STRA</name>
<dbReference type="EMBL" id="DAKRPA010000016">
    <property type="protein sequence ID" value="DBA03740.1"/>
    <property type="molecule type" value="Genomic_DNA"/>
</dbReference>
<sequence length="216" mass="23039">MPSSTAASTFQFVQTPATSTRDSRSTGGFSVPLPGYETSRGNDSFLSSEVPRGTSKPTTTSGIDQARVIDLSSDDASTHDAGESSFLSPNQSSSFLTNIPDISVRQQPSLDLPTSYHTSGGDYAVVYIRKERLCLTLGALGSRVAVTSFTTNSQGQPGEIETSGKVMIGDILIAVNGTPIAPYTAPTTVARMLTAIPRPFQLYFQRATWEMLEGKK</sequence>
<reference evidence="2" key="2">
    <citation type="journal article" date="2023" name="Microbiol Resour">
        <title>Decontamination and Annotation of the Draft Genome Sequence of the Oomycete Lagenidium giganteum ARSEF 373.</title>
        <authorList>
            <person name="Morgan W.R."/>
            <person name="Tartar A."/>
        </authorList>
    </citation>
    <scope>NUCLEOTIDE SEQUENCE</scope>
    <source>
        <strain evidence="2">ARSEF 373</strain>
    </source>
</reference>
<reference evidence="2" key="1">
    <citation type="submission" date="2022-11" db="EMBL/GenBank/DDBJ databases">
        <authorList>
            <person name="Morgan W.R."/>
            <person name="Tartar A."/>
        </authorList>
    </citation>
    <scope>NUCLEOTIDE SEQUENCE</scope>
    <source>
        <strain evidence="2">ARSEF 373</strain>
    </source>
</reference>
<feature type="compositionally biased region" description="Polar residues" evidence="1">
    <location>
        <begin position="1"/>
        <end position="28"/>
    </location>
</feature>
<comment type="caution">
    <text evidence="2">The sequence shown here is derived from an EMBL/GenBank/DDBJ whole genome shotgun (WGS) entry which is preliminary data.</text>
</comment>
<evidence type="ECO:0000313" key="2">
    <source>
        <dbReference type="EMBL" id="DBA03740.1"/>
    </source>
</evidence>